<reference evidence="2 3" key="1">
    <citation type="journal article" date="2019" name="Int. J. Syst. Evol. Microbiol.">
        <title>The Global Catalogue of Microorganisms (GCM) 10K type strain sequencing project: providing services to taxonomists for standard genome sequencing and annotation.</title>
        <authorList>
            <consortium name="The Broad Institute Genomics Platform"/>
            <consortium name="The Broad Institute Genome Sequencing Center for Infectious Disease"/>
            <person name="Wu L."/>
            <person name="Ma J."/>
        </authorList>
    </citation>
    <scope>NUCLEOTIDE SEQUENCE [LARGE SCALE GENOMIC DNA]</scope>
    <source>
        <strain evidence="2 3">JCM 3367</strain>
    </source>
</reference>
<dbReference type="SUPFAM" id="SSF116726">
    <property type="entry name" value="TrkA C-terminal domain-like"/>
    <property type="match status" value="1"/>
</dbReference>
<dbReference type="Gene3D" id="3.30.70.1450">
    <property type="entry name" value="Regulator of K+ conductance, C-terminal domain"/>
    <property type="match status" value="1"/>
</dbReference>
<evidence type="ECO:0000259" key="1">
    <source>
        <dbReference type="PROSITE" id="PS51202"/>
    </source>
</evidence>
<gene>
    <name evidence="2" type="ORF">GCM10010201_04930</name>
</gene>
<evidence type="ECO:0000313" key="3">
    <source>
        <dbReference type="Proteomes" id="UP001499978"/>
    </source>
</evidence>
<proteinExistence type="predicted"/>
<dbReference type="Pfam" id="PF25991">
    <property type="entry name" value="KhtT_N"/>
    <property type="match status" value="1"/>
</dbReference>
<evidence type="ECO:0000313" key="2">
    <source>
        <dbReference type="EMBL" id="GAA2512570.1"/>
    </source>
</evidence>
<name>A0ABN3N269_9ACTN</name>
<dbReference type="RefSeq" id="WP_344167411.1">
    <property type="nucleotide sequence ID" value="NZ_BAAARY010000001.1"/>
</dbReference>
<comment type="caution">
    <text evidence="2">The sequence shown here is derived from an EMBL/GenBank/DDBJ whole genome shotgun (WGS) entry which is preliminary data.</text>
</comment>
<dbReference type="PANTHER" id="PTHR30445:SF8">
    <property type="entry name" value="K(+)_H(+) ANTIPORTER SUBUNIT KHTT"/>
    <property type="match status" value="1"/>
</dbReference>
<dbReference type="PIRSF" id="PIRSF005028">
    <property type="entry name" value="KhtT"/>
    <property type="match status" value="1"/>
</dbReference>
<dbReference type="InterPro" id="IPR058776">
    <property type="entry name" value="KhtT-like_N"/>
</dbReference>
<dbReference type="InterPro" id="IPR050144">
    <property type="entry name" value="AAE_transporter"/>
</dbReference>
<dbReference type="InterPro" id="IPR006037">
    <property type="entry name" value="RCK_C"/>
</dbReference>
<dbReference type="Proteomes" id="UP001499978">
    <property type="component" value="Unassembled WGS sequence"/>
</dbReference>
<sequence>MQVRIEQTDLPGIGVRHDLVTGSGRRVGVITHHNGRRDFVVYDQDDPDACVATIPLNTEEADALASFLGGSLIVEQLATLREQASGLLTEHTPLTPSSPYVGRQLGDASIRTRTSVSIVAVLRNQEVIPSPGPSFVFAASDVVVMVGTRKGLDAASAILTSDA</sequence>
<dbReference type="InterPro" id="IPR036721">
    <property type="entry name" value="RCK_C_sf"/>
</dbReference>
<keyword evidence="3" id="KW-1185">Reference proteome</keyword>
<accession>A0ABN3N269</accession>
<feature type="domain" description="RCK C-terminal" evidence="1">
    <location>
        <begin position="75"/>
        <end position="161"/>
    </location>
</feature>
<organism evidence="2 3">
    <name type="scientific">Pilimelia columellifera subsp. columellifera</name>
    <dbReference type="NCBI Taxonomy" id="706583"/>
    <lineage>
        <taxon>Bacteria</taxon>
        <taxon>Bacillati</taxon>
        <taxon>Actinomycetota</taxon>
        <taxon>Actinomycetes</taxon>
        <taxon>Micromonosporales</taxon>
        <taxon>Micromonosporaceae</taxon>
        <taxon>Pilimelia</taxon>
    </lineage>
</organism>
<dbReference type="PROSITE" id="PS51202">
    <property type="entry name" value="RCK_C"/>
    <property type="match status" value="1"/>
</dbReference>
<protein>
    <submittedName>
        <fullName evidence="2">Cation:proton antiporter regulatory subunit</fullName>
    </submittedName>
</protein>
<dbReference type="Pfam" id="PF02080">
    <property type="entry name" value="TrkA_C"/>
    <property type="match status" value="1"/>
</dbReference>
<dbReference type="InterPro" id="IPR026278">
    <property type="entry name" value="KhtT"/>
</dbReference>
<dbReference type="EMBL" id="BAAARY010000001">
    <property type="protein sequence ID" value="GAA2512570.1"/>
    <property type="molecule type" value="Genomic_DNA"/>
</dbReference>
<dbReference type="PANTHER" id="PTHR30445">
    <property type="entry name" value="K(+)_H(+) ANTIPORTER SUBUNIT KHTT"/>
    <property type="match status" value="1"/>
</dbReference>